<dbReference type="Proteomes" id="UP000176700">
    <property type="component" value="Unassembled WGS sequence"/>
</dbReference>
<comment type="caution">
    <text evidence="2">The sequence shown here is derived from an EMBL/GenBank/DDBJ whole genome shotgun (WGS) entry which is preliminary data.</text>
</comment>
<accession>A0A1G2FY48</accession>
<evidence type="ECO:0000259" key="1">
    <source>
        <dbReference type="Pfam" id="PF26593"/>
    </source>
</evidence>
<reference evidence="2 3" key="1">
    <citation type="journal article" date="2016" name="Nat. Commun.">
        <title>Thousands of microbial genomes shed light on interconnected biogeochemical processes in an aquifer system.</title>
        <authorList>
            <person name="Anantharaman K."/>
            <person name="Brown C.T."/>
            <person name="Hug L.A."/>
            <person name="Sharon I."/>
            <person name="Castelle C.J."/>
            <person name="Probst A.J."/>
            <person name="Thomas B.C."/>
            <person name="Singh A."/>
            <person name="Wilkins M.J."/>
            <person name="Karaoz U."/>
            <person name="Brodie E.L."/>
            <person name="Williams K.H."/>
            <person name="Hubbard S.S."/>
            <person name="Banfield J.F."/>
        </authorList>
    </citation>
    <scope>NUCLEOTIDE SEQUENCE [LARGE SCALE GENOMIC DNA]</scope>
</reference>
<name>A0A1G2FY48_9BACT</name>
<dbReference type="EMBL" id="MHNI01000016">
    <property type="protein sequence ID" value="OGZ42538.1"/>
    <property type="molecule type" value="Genomic_DNA"/>
</dbReference>
<feature type="domain" description="TraC-like" evidence="1">
    <location>
        <begin position="42"/>
        <end position="137"/>
    </location>
</feature>
<protein>
    <recommendedName>
        <fullName evidence="1">TraC-like domain-containing protein</fullName>
    </recommendedName>
</protein>
<dbReference type="Pfam" id="PF26593">
    <property type="entry name" value="TraC-like"/>
    <property type="match status" value="1"/>
</dbReference>
<dbReference type="AlphaFoldDB" id="A0A1G2FY48"/>
<gene>
    <name evidence="2" type="ORF">A2W41_01555</name>
</gene>
<evidence type="ECO:0000313" key="2">
    <source>
        <dbReference type="EMBL" id="OGZ42538.1"/>
    </source>
</evidence>
<proteinExistence type="predicted"/>
<organism evidence="2 3">
    <name type="scientific">Candidatus Ryanbacteria bacterium RIFCSPHIGHO2_01_45_13</name>
    <dbReference type="NCBI Taxonomy" id="1802112"/>
    <lineage>
        <taxon>Bacteria</taxon>
        <taxon>Candidatus Ryaniibacteriota</taxon>
    </lineage>
</organism>
<evidence type="ECO:0000313" key="3">
    <source>
        <dbReference type="Proteomes" id="UP000176700"/>
    </source>
</evidence>
<dbReference type="InterPro" id="IPR058596">
    <property type="entry name" value="TraC-like_dom"/>
</dbReference>
<sequence length="239" mass="27412">MWEGALKSAKPTQEIVPIEEVRDGIVVLKNKGLRSILMASSINFALKSAEEQDAIIVQFQNLLNTLDFSLQFFIQSRRLRIEPYLDLLRERLKEQANELLRIQTTEYIEFIKSLVENSDIVSKTFYVVVPIDPVIVDIKVGFIDKLFGKQKQQDGGGRGLPQEKFEEYRYQLIQRVDIVHQSLLRFGVRAVPLNTEEIIELFYNLYNPGESKEGTMPEIGVKTDIAPVKESINDAYGFI</sequence>